<dbReference type="InterPro" id="IPR007000">
    <property type="entry name" value="PLipase_B-like"/>
</dbReference>
<organism evidence="9 10">
    <name type="scientific">Gonium pectorale</name>
    <name type="common">Green alga</name>
    <dbReference type="NCBI Taxonomy" id="33097"/>
    <lineage>
        <taxon>Eukaryota</taxon>
        <taxon>Viridiplantae</taxon>
        <taxon>Chlorophyta</taxon>
        <taxon>core chlorophytes</taxon>
        <taxon>Chlorophyceae</taxon>
        <taxon>CS clade</taxon>
        <taxon>Chlamydomonadales</taxon>
        <taxon>Volvocaceae</taxon>
        <taxon>Gonium</taxon>
    </lineage>
</organism>
<reference evidence="10" key="1">
    <citation type="journal article" date="2016" name="Nat. Commun.">
        <title>The Gonium pectorale genome demonstrates co-option of cell cycle regulation during the evolution of multicellularity.</title>
        <authorList>
            <person name="Hanschen E.R."/>
            <person name="Marriage T.N."/>
            <person name="Ferris P.J."/>
            <person name="Hamaji T."/>
            <person name="Toyoda A."/>
            <person name="Fujiyama A."/>
            <person name="Neme R."/>
            <person name="Noguchi H."/>
            <person name="Minakuchi Y."/>
            <person name="Suzuki M."/>
            <person name="Kawai-Toyooka H."/>
            <person name="Smith D.R."/>
            <person name="Sparks H."/>
            <person name="Anderson J."/>
            <person name="Bakaric R."/>
            <person name="Luria V."/>
            <person name="Karger A."/>
            <person name="Kirschner M.W."/>
            <person name="Durand P.M."/>
            <person name="Michod R.E."/>
            <person name="Nozaki H."/>
            <person name="Olson B.J."/>
        </authorList>
    </citation>
    <scope>NUCLEOTIDE SEQUENCE [LARGE SCALE GENOMIC DNA]</scope>
    <source>
        <strain evidence="10">NIES-2863</strain>
    </source>
</reference>
<evidence type="ECO:0000256" key="6">
    <source>
        <dbReference type="ARBA" id="ARBA00023180"/>
    </source>
</evidence>
<dbReference type="EC" id="3.1.1.-" evidence="7"/>
<sequence>MDTILRGKIYAINAVDIGRSFQLVHVEPAQLTRYAVTDAASLAKHLRVSYPAENVGWAWYADTYQDDGWYRLELRIDEDAPFPDVVKARAAGFVEGNLQGSQMYSYWTNYRVNQYRGKGEAPSEDLYEWLDEQYGWMTRKVEAATGWSLDVLRGAAPPPPGGSAAGGDGMPRSLHGAATDGGSGGVAVIDAVAAGEVNLEPFDQRYWSLVGLVAAQFEGLTAGFWAAVTDAGRNMTWRELYALNALGDMYELNVLFPPGDEKGEEEVKLDAQGAEEARGAGAKERRRKRRRQYSPGHGKVDEYGYGELLDCSAMIKIDKAAPGGDSGDVDGGDDVEGASEGANLKGVTGGVLGRRGGGGLAAEVDPEVAVAQQRRQRRLHEDHPPQRKRATNFWASHNTWRSYFEMVRTWKVYDLPYSATGPLTVSSSPGLLHSKDDWYTTDTFVVMETTNGIYNKDLYDLIQPKCVLMWQRVQVANFGARTGGEWVDLFERHNSGTYNNQWMVLDVPRLEDGRRTGVLWVLEQVPGAAISRDVSKVLLDQGYWASYNVPYFPEIYNITGYPQPSIYSTCPRARIFSREQGSIASRADLQALMRLNRYQHDPLSGGMPNAAIAARYDLPALPGEDGQPRNWTRRAYGAVDVKLVDAESFRQRRTYVINGPTSDDQPVFSWTADPAFASVRREGLPDSFHFGWHAYQSVMGPPVGLSENLEGPGRQRRQQ</sequence>
<feature type="compositionally biased region" description="Basic and acidic residues" evidence="8">
    <location>
        <begin position="261"/>
        <end position="283"/>
    </location>
</feature>
<gene>
    <name evidence="9" type="ORF">GPECTOR_17g881</name>
</gene>
<protein>
    <recommendedName>
        <fullName evidence="7">Phospholipase B-like</fullName>
        <ecNumber evidence="7">3.1.1.-</ecNumber>
    </recommendedName>
</protein>
<feature type="region of interest" description="Disordered" evidence="8">
    <location>
        <begin position="261"/>
        <end position="296"/>
    </location>
</feature>
<evidence type="ECO:0000256" key="7">
    <source>
        <dbReference type="RuleBase" id="RU364138"/>
    </source>
</evidence>
<evidence type="ECO:0000313" key="10">
    <source>
        <dbReference type="Proteomes" id="UP000075714"/>
    </source>
</evidence>
<feature type="compositionally biased region" description="Acidic residues" evidence="8">
    <location>
        <begin position="327"/>
        <end position="337"/>
    </location>
</feature>
<comment type="similarity">
    <text evidence="1 7">Belongs to the phospholipase B-like family.</text>
</comment>
<dbReference type="Proteomes" id="UP000075714">
    <property type="component" value="Unassembled WGS sequence"/>
</dbReference>
<keyword evidence="6" id="KW-0325">Glycoprotein</keyword>
<dbReference type="EMBL" id="LSYV01000018">
    <property type="protein sequence ID" value="KXZ50243.1"/>
    <property type="molecule type" value="Genomic_DNA"/>
</dbReference>
<feature type="region of interest" description="Disordered" evidence="8">
    <location>
        <begin position="321"/>
        <end position="350"/>
    </location>
</feature>
<keyword evidence="4 7" id="KW-0442">Lipid degradation</keyword>
<evidence type="ECO:0000256" key="1">
    <source>
        <dbReference type="ARBA" id="ARBA00007835"/>
    </source>
</evidence>
<evidence type="ECO:0000256" key="8">
    <source>
        <dbReference type="SAM" id="MobiDB-lite"/>
    </source>
</evidence>
<dbReference type="AlphaFoldDB" id="A0A150GK78"/>
<dbReference type="GO" id="GO:0009395">
    <property type="term" value="P:phospholipid catabolic process"/>
    <property type="evidence" value="ECO:0007669"/>
    <property type="project" value="TreeGrafter"/>
</dbReference>
<dbReference type="GO" id="GO:0005576">
    <property type="term" value="C:extracellular region"/>
    <property type="evidence" value="ECO:0007669"/>
    <property type="project" value="TreeGrafter"/>
</dbReference>
<comment type="function">
    <text evidence="7">Putative phospholipase.</text>
</comment>
<evidence type="ECO:0000256" key="5">
    <source>
        <dbReference type="ARBA" id="ARBA00023098"/>
    </source>
</evidence>
<keyword evidence="5 7" id="KW-0443">Lipid metabolism</keyword>
<proteinExistence type="inferred from homology"/>
<accession>A0A150GK78</accession>
<dbReference type="PANTHER" id="PTHR12370:SF3">
    <property type="entry name" value="PHOSPHOLIPASE B-LIKE 2-RELATED"/>
    <property type="match status" value="1"/>
</dbReference>
<evidence type="ECO:0000313" key="9">
    <source>
        <dbReference type="EMBL" id="KXZ50243.1"/>
    </source>
</evidence>
<name>A0A150GK78_GONPE</name>
<dbReference type="GO" id="GO:0004620">
    <property type="term" value="F:phospholipase activity"/>
    <property type="evidence" value="ECO:0007669"/>
    <property type="project" value="InterPro"/>
</dbReference>
<keyword evidence="3 7" id="KW-0378">Hydrolase</keyword>
<evidence type="ECO:0000256" key="2">
    <source>
        <dbReference type="ARBA" id="ARBA00022729"/>
    </source>
</evidence>
<feature type="region of interest" description="Disordered" evidence="8">
    <location>
        <begin position="155"/>
        <end position="177"/>
    </location>
</feature>
<keyword evidence="10" id="KW-1185">Reference proteome</keyword>
<comment type="caution">
    <text evidence="9">The sequence shown here is derived from an EMBL/GenBank/DDBJ whole genome shotgun (WGS) entry which is preliminary data.</text>
</comment>
<keyword evidence="2" id="KW-0732">Signal</keyword>
<dbReference type="STRING" id="33097.A0A150GK78"/>
<dbReference type="OrthoDB" id="443524at2759"/>
<dbReference type="Gene3D" id="3.60.60.30">
    <property type="match status" value="2"/>
</dbReference>
<dbReference type="PANTHER" id="PTHR12370">
    <property type="entry name" value="PHOSPHOLIPASE B-RELATED"/>
    <property type="match status" value="1"/>
</dbReference>
<evidence type="ECO:0000256" key="3">
    <source>
        <dbReference type="ARBA" id="ARBA00022801"/>
    </source>
</evidence>
<evidence type="ECO:0000256" key="4">
    <source>
        <dbReference type="ARBA" id="ARBA00022963"/>
    </source>
</evidence>
<dbReference type="Pfam" id="PF04916">
    <property type="entry name" value="Phospholip_B"/>
    <property type="match status" value="3"/>
</dbReference>